<evidence type="ECO:0000259" key="5">
    <source>
        <dbReference type="PROSITE" id="PS51523"/>
    </source>
</evidence>
<evidence type="ECO:0000256" key="3">
    <source>
        <dbReference type="ARBA" id="ARBA00022833"/>
    </source>
</evidence>
<dbReference type="NCBIfam" id="TIGR01566">
    <property type="entry name" value="ZF_HD_prot_N"/>
    <property type="match status" value="1"/>
</dbReference>
<protein>
    <recommendedName>
        <fullName evidence="5">ZF-HD dimerization-type domain-containing protein</fullName>
    </recommendedName>
</protein>
<name>A0A834H7C4_RHOSS</name>
<feature type="region of interest" description="Disordered" evidence="4">
    <location>
        <begin position="110"/>
        <end position="140"/>
    </location>
</feature>
<feature type="compositionally biased region" description="Acidic residues" evidence="4">
    <location>
        <begin position="119"/>
        <end position="130"/>
    </location>
</feature>
<keyword evidence="1" id="KW-0479">Metal-binding</keyword>
<dbReference type="PANTHER" id="PTHR31948">
    <property type="entry name" value="ZINC-FINGER HOMEODOMAIN PROTEIN 2"/>
    <property type="match status" value="1"/>
</dbReference>
<dbReference type="GO" id="GO:0000976">
    <property type="term" value="F:transcription cis-regulatory region binding"/>
    <property type="evidence" value="ECO:0007669"/>
    <property type="project" value="TreeGrafter"/>
</dbReference>
<dbReference type="GO" id="GO:0003700">
    <property type="term" value="F:DNA-binding transcription factor activity"/>
    <property type="evidence" value="ECO:0007669"/>
    <property type="project" value="TreeGrafter"/>
</dbReference>
<evidence type="ECO:0000256" key="4">
    <source>
        <dbReference type="SAM" id="MobiDB-lite"/>
    </source>
</evidence>
<dbReference type="Proteomes" id="UP000626092">
    <property type="component" value="Unassembled WGS sequence"/>
</dbReference>
<keyword evidence="2" id="KW-0863">Zinc-finger</keyword>
<dbReference type="GO" id="GO:0050793">
    <property type="term" value="P:regulation of developmental process"/>
    <property type="evidence" value="ECO:0007669"/>
    <property type="project" value="TreeGrafter"/>
</dbReference>
<evidence type="ECO:0000313" key="6">
    <source>
        <dbReference type="EMBL" id="KAF7142793.1"/>
    </source>
</evidence>
<reference evidence="6" key="1">
    <citation type="submission" date="2019-11" db="EMBL/GenBank/DDBJ databases">
        <authorList>
            <person name="Liu Y."/>
            <person name="Hou J."/>
            <person name="Li T.-Q."/>
            <person name="Guan C.-H."/>
            <person name="Wu X."/>
            <person name="Wu H.-Z."/>
            <person name="Ling F."/>
            <person name="Zhang R."/>
            <person name="Shi X.-G."/>
            <person name="Ren J.-P."/>
            <person name="Chen E.-F."/>
            <person name="Sun J.-M."/>
        </authorList>
    </citation>
    <scope>NUCLEOTIDE SEQUENCE</scope>
    <source>
        <strain evidence="6">Adult_tree_wgs_1</strain>
        <tissue evidence="6">Leaves</tissue>
    </source>
</reference>
<dbReference type="AlphaFoldDB" id="A0A834H7C4"/>
<dbReference type="GO" id="GO:0008270">
    <property type="term" value="F:zinc ion binding"/>
    <property type="evidence" value="ECO:0007669"/>
    <property type="project" value="UniProtKB-KW"/>
</dbReference>
<sequence length="140" mass="15386">MENINANGRLWAKMVTYRECRRNHVTQRGHCIVDGCMEFMKAGEDTTPEALICAACHCHRNYHRKEDVSIAVDPVTNHHLLHHMATAPALPTHVLVLGVPVVPHYMVPVPPPPPPPEENLNDGDVVEEAESMTGEGSIGG</sequence>
<accession>A0A834H7C4</accession>
<gene>
    <name evidence="6" type="ORF">RHSIM_Rhsim05G0078800</name>
</gene>
<keyword evidence="3" id="KW-0862">Zinc</keyword>
<keyword evidence="7" id="KW-1185">Reference proteome</keyword>
<evidence type="ECO:0000256" key="2">
    <source>
        <dbReference type="ARBA" id="ARBA00022771"/>
    </source>
</evidence>
<dbReference type="Pfam" id="PF04770">
    <property type="entry name" value="ZF-HD_dimer"/>
    <property type="match status" value="1"/>
</dbReference>
<dbReference type="PANTHER" id="PTHR31948:SF171">
    <property type="entry name" value="HOMEOBOX DOMAIN-CONTAINING PROTEIN"/>
    <property type="match status" value="1"/>
</dbReference>
<dbReference type="PROSITE" id="PS51523">
    <property type="entry name" value="ZF_HD_DIMER"/>
    <property type="match status" value="1"/>
</dbReference>
<dbReference type="OrthoDB" id="1581487at2759"/>
<dbReference type="GO" id="GO:0005634">
    <property type="term" value="C:nucleus"/>
    <property type="evidence" value="ECO:0007669"/>
    <property type="project" value="TreeGrafter"/>
</dbReference>
<dbReference type="EMBL" id="WJXA01000005">
    <property type="protein sequence ID" value="KAF7142793.1"/>
    <property type="molecule type" value="Genomic_DNA"/>
</dbReference>
<comment type="caution">
    <text evidence="6">The sequence shown here is derived from an EMBL/GenBank/DDBJ whole genome shotgun (WGS) entry which is preliminary data.</text>
</comment>
<proteinExistence type="predicted"/>
<organism evidence="6 7">
    <name type="scientific">Rhododendron simsii</name>
    <name type="common">Sims's rhododendron</name>
    <dbReference type="NCBI Taxonomy" id="118357"/>
    <lineage>
        <taxon>Eukaryota</taxon>
        <taxon>Viridiplantae</taxon>
        <taxon>Streptophyta</taxon>
        <taxon>Embryophyta</taxon>
        <taxon>Tracheophyta</taxon>
        <taxon>Spermatophyta</taxon>
        <taxon>Magnoliopsida</taxon>
        <taxon>eudicotyledons</taxon>
        <taxon>Gunneridae</taxon>
        <taxon>Pentapetalae</taxon>
        <taxon>asterids</taxon>
        <taxon>Ericales</taxon>
        <taxon>Ericaceae</taxon>
        <taxon>Ericoideae</taxon>
        <taxon>Rhodoreae</taxon>
        <taxon>Rhododendron</taxon>
    </lineage>
</organism>
<evidence type="ECO:0000256" key="1">
    <source>
        <dbReference type="ARBA" id="ARBA00022723"/>
    </source>
</evidence>
<dbReference type="InterPro" id="IPR006456">
    <property type="entry name" value="ZF_HD_homeobox_Cys/His_dimer"/>
</dbReference>
<evidence type="ECO:0000313" key="7">
    <source>
        <dbReference type="Proteomes" id="UP000626092"/>
    </source>
</evidence>
<feature type="domain" description="ZF-HD dimerization-type" evidence="5">
    <location>
        <begin position="17"/>
        <end position="66"/>
    </location>
</feature>